<organism evidence="2 3">
    <name type="scientific">Sphaeroforma arctica JP610</name>
    <dbReference type="NCBI Taxonomy" id="667725"/>
    <lineage>
        <taxon>Eukaryota</taxon>
        <taxon>Ichthyosporea</taxon>
        <taxon>Ichthyophonida</taxon>
        <taxon>Sphaeroforma</taxon>
    </lineage>
</organism>
<gene>
    <name evidence="2" type="ORF">SARC_08409</name>
</gene>
<evidence type="ECO:0000313" key="3">
    <source>
        <dbReference type="Proteomes" id="UP000054560"/>
    </source>
</evidence>
<proteinExistence type="predicted"/>
<reference evidence="2 3" key="1">
    <citation type="submission" date="2011-02" db="EMBL/GenBank/DDBJ databases">
        <title>The Genome Sequence of Sphaeroforma arctica JP610.</title>
        <authorList>
            <consortium name="The Broad Institute Genome Sequencing Platform"/>
            <person name="Russ C."/>
            <person name="Cuomo C."/>
            <person name="Young S.K."/>
            <person name="Zeng Q."/>
            <person name="Gargeya S."/>
            <person name="Alvarado L."/>
            <person name="Berlin A."/>
            <person name="Chapman S.B."/>
            <person name="Chen Z."/>
            <person name="Freedman E."/>
            <person name="Gellesch M."/>
            <person name="Goldberg J."/>
            <person name="Griggs A."/>
            <person name="Gujja S."/>
            <person name="Heilman E."/>
            <person name="Heiman D."/>
            <person name="Howarth C."/>
            <person name="Mehta T."/>
            <person name="Neiman D."/>
            <person name="Pearson M."/>
            <person name="Roberts A."/>
            <person name="Saif S."/>
            <person name="Shea T."/>
            <person name="Shenoy N."/>
            <person name="Sisk P."/>
            <person name="Stolte C."/>
            <person name="Sykes S."/>
            <person name="White J."/>
            <person name="Yandava C."/>
            <person name="Burger G."/>
            <person name="Gray M.W."/>
            <person name="Holland P.W.H."/>
            <person name="King N."/>
            <person name="Lang F.B.F."/>
            <person name="Roger A.J."/>
            <person name="Ruiz-Trillo I."/>
            <person name="Haas B."/>
            <person name="Nusbaum C."/>
            <person name="Birren B."/>
        </authorList>
    </citation>
    <scope>NUCLEOTIDE SEQUENCE [LARGE SCALE GENOMIC DNA]</scope>
    <source>
        <strain evidence="2 3">JP610</strain>
    </source>
</reference>
<accession>A0A0L0FRK1</accession>
<dbReference type="GeneID" id="25908913"/>
<evidence type="ECO:0000313" key="2">
    <source>
        <dbReference type="EMBL" id="KNC79186.1"/>
    </source>
</evidence>
<dbReference type="AlphaFoldDB" id="A0A0L0FRK1"/>
<feature type="region of interest" description="Disordered" evidence="1">
    <location>
        <begin position="513"/>
        <end position="538"/>
    </location>
</feature>
<protein>
    <submittedName>
        <fullName evidence="2">Uncharacterized protein</fullName>
    </submittedName>
</protein>
<keyword evidence="3" id="KW-1185">Reference proteome</keyword>
<dbReference type="EMBL" id="KQ242350">
    <property type="protein sequence ID" value="KNC79186.1"/>
    <property type="molecule type" value="Genomic_DNA"/>
</dbReference>
<sequence>MEMSDANDHYIDFVFSQDPIKGRKLTWLSLGRCNVSTDNTELSAGVLEVKNLPYSVDIPCKSRFMYTVEFQECFNDGGITRTATEDGSYWLYTGSFTYGFESPIGGFEYDTRSANFDKAFAFQIPRQVEVTLDNFDSRVFAHDYYVSPVITVENVVYGEGAQGTSTITLKSVIKAPFTISMTPEHTPTGKLDSALNTRNVPSVMTVDVECTGNRWGDADCTQILTFTVSHNGHCTLDGLYLFEDVPIRCQEGQEANCPSSFITNWAITLDSPVLCTSKAVAETLKGEAVSFQMGFFSQNVAGDGMDAGAIVDVTPSVVFSPNEIILLEFGMTSAGGWQMSGLKSLTRRIKECSRPRLVVTNALKNWTLVETKTKFRGFLELNDDVTCSKPDVTVTLIFQFGFKKLVRRRRANGGWEEQIIEVDVDVPAHARPDSDAMKRLLRQLLKAEDDWVNDIFPNRRAGLWDDYHSGNINYAAVYEEFVDPRKEIANMCADPELLPGRVSSIGVRAIHRGRRDGEEGGGGSMPLDVGNGTETPEGGMALPVPVVGEIAITGFQKGLTNLGISTITFKSVLQGPYYINTTLDWVGELFDHWDEGVTGYQPNVEAAVITPTTCSGNTTCVQTWTVDLSHEQTCQLQGRYKYLDMATACQDSMPVGTDCTLLNFFSFEFNITDINVCDQYETFIDGVYVMSVTADRDAVVYGDTIGLTIALTEDQGGLGAVVDSITLQAVTSTVAGCQADVNVLANAGISHFPGELTAAVGLLFDNLVACEDPGLGESNEASIVFTIDVDYSFNSARRRRRTTTGTGEIKQDFKVEGVASANTADETEESDDGSGACASNSRYGVIMITSLATLMATWFL</sequence>
<evidence type="ECO:0000256" key="1">
    <source>
        <dbReference type="SAM" id="MobiDB-lite"/>
    </source>
</evidence>
<dbReference type="Proteomes" id="UP000054560">
    <property type="component" value="Unassembled WGS sequence"/>
</dbReference>
<dbReference type="RefSeq" id="XP_014153088.1">
    <property type="nucleotide sequence ID" value="XM_014297613.1"/>
</dbReference>
<name>A0A0L0FRK1_9EUKA</name>